<dbReference type="SUPFAM" id="SSF64263">
    <property type="entry name" value="Prokaryotic ribosomal protein L17"/>
    <property type="match status" value="1"/>
</dbReference>
<dbReference type="AlphaFoldDB" id="A0A7G1G6Z4"/>
<dbReference type="RefSeq" id="WP_190615991.1">
    <property type="nucleotide sequence ID" value="NZ_AP018712.1"/>
</dbReference>
<accession>A0A7G1G6Z4</accession>
<dbReference type="Proteomes" id="UP000516361">
    <property type="component" value="Chromosome"/>
</dbReference>
<evidence type="ECO:0000256" key="5">
    <source>
        <dbReference type="RuleBase" id="RU000660"/>
    </source>
</evidence>
<keyword evidence="7" id="KW-1185">Reference proteome</keyword>
<evidence type="ECO:0000313" key="6">
    <source>
        <dbReference type="EMBL" id="BBE30924.1"/>
    </source>
</evidence>
<dbReference type="Pfam" id="PF01196">
    <property type="entry name" value="Ribosomal_L17"/>
    <property type="match status" value="1"/>
</dbReference>
<dbReference type="GO" id="GO:0022625">
    <property type="term" value="C:cytosolic large ribosomal subunit"/>
    <property type="evidence" value="ECO:0007669"/>
    <property type="project" value="TreeGrafter"/>
</dbReference>
<dbReference type="FunCoup" id="A0A7G1G6Z4">
    <property type="interactions" value="369"/>
</dbReference>
<dbReference type="PANTHER" id="PTHR14413:SF16">
    <property type="entry name" value="LARGE RIBOSOMAL SUBUNIT PROTEIN BL17M"/>
    <property type="match status" value="1"/>
</dbReference>
<dbReference type="GO" id="GO:0006412">
    <property type="term" value="P:translation"/>
    <property type="evidence" value="ECO:0007669"/>
    <property type="project" value="UniProtKB-UniRule"/>
</dbReference>
<evidence type="ECO:0000256" key="1">
    <source>
        <dbReference type="ARBA" id="ARBA00008777"/>
    </source>
</evidence>
<dbReference type="KEGG" id="ocy:OSSY52_10650"/>
<evidence type="ECO:0000256" key="3">
    <source>
        <dbReference type="ARBA" id="ARBA00023274"/>
    </source>
</evidence>
<proteinExistence type="inferred from homology"/>
<evidence type="ECO:0000313" key="7">
    <source>
        <dbReference type="Proteomes" id="UP000516361"/>
    </source>
</evidence>
<dbReference type="InterPro" id="IPR036373">
    <property type="entry name" value="Ribosomal_bL17_sf"/>
</dbReference>
<comment type="subunit">
    <text evidence="4">Part of the 50S ribosomal subunit. Contacts protein L32.</text>
</comment>
<comment type="similarity">
    <text evidence="1 4 5">Belongs to the bacterial ribosomal protein bL17 family.</text>
</comment>
<dbReference type="HAMAP" id="MF_01368">
    <property type="entry name" value="Ribosomal_bL17"/>
    <property type="match status" value="1"/>
</dbReference>
<dbReference type="PANTHER" id="PTHR14413">
    <property type="entry name" value="RIBOSOMAL PROTEIN L17"/>
    <property type="match status" value="1"/>
</dbReference>
<evidence type="ECO:0000256" key="2">
    <source>
        <dbReference type="ARBA" id="ARBA00022980"/>
    </source>
</evidence>
<protein>
    <recommendedName>
        <fullName evidence="4">Large ribosomal subunit protein bL17</fullName>
    </recommendedName>
</protein>
<dbReference type="Gene3D" id="3.90.1030.10">
    <property type="entry name" value="Ribosomal protein L17"/>
    <property type="match status" value="1"/>
</dbReference>
<dbReference type="NCBIfam" id="TIGR00059">
    <property type="entry name" value="L17"/>
    <property type="match status" value="1"/>
</dbReference>
<keyword evidence="3 4" id="KW-0687">Ribonucleoprotein</keyword>
<name>A0A7G1G6Z4_9BACT</name>
<dbReference type="InParanoid" id="A0A7G1G6Z4"/>
<organism evidence="6 7">
    <name type="scientific">Tepiditoga spiralis</name>
    <dbReference type="NCBI Taxonomy" id="2108365"/>
    <lineage>
        <taxon>Bacteria</taxon>
        <taxon>Thermotogati</taxon>
        <taxon>Thermotogota</taxon>
        <taxon>Thermotogae</taxon>
        <taxon>Petrotogales</taxon>
        <taxon>Petrotogaceae</taxon>
        <taxon>Tepiditoga</taxon>
    </lineage>
</organism>
<dbReference type="EMBL" id="AP018712">
    <property type="protein sequence ID" value="BBE30924.1"/>
    <property type="molecule type" value="Genomic_DNA"/>
</dbReference>
<dbReference type="InterPro" id="IPR000456">
    <property type="entry name" value="Ribosomal_bL17"/>
</dbReference>
<gene>
    <name evidence="4 6" type="primary">rplQ</name>
    <name evidence="6" type="ORF">OSSY52_10650</name>
</gene>
<keyword evidence="2 4" id="KW-0689">Ribosomal protein</keyword>
<dbReference type="GO" id="GO:0003735">
    <property type="term" value="F:structural constituent of ribosome"/>
    <property type="evidence" value="ECO:0007669"/>
    <property type="project" value="InterPro"/>
</dbReference>
<sequence>MRHRVKTNKLNRYATHRKALLNNIARSIFEEGSIITTTAKAKTAKPLVEKLITKAIKANKGDATKKMALSREINRHFNDRKLVAKLVNEIAPKYMDRNGGYTRILKIGFRRGDASEMSLFQLLPVNEEEK</sequence>
<evidence type="ECO:0000256" key="4">
    <source>
        <dbReference type="HAMAP-Rule" id="MF_01368"/>
    </source>
</evidence>
<reference evidence="6 7" key="1">
    <citation type="submission" date="2018-06" db="EMBL/GenBank/DDBJ databases">
        <title>Genome sequencing of Oceanotoga sp. sy52.</title>
        <authorList>
            <person name="Mori K."/>
        </authorList>
    </citation>
    <scope>NUCLEOTIDE SEQUENCE [LARGE SCALE GENOMIC DNA]</scope>
    <source>
        <strain evidence="7">sy52</strain>
    </source>
</reference>